<comment type="caution">
    <text evidence="2">The sequence shown here is derived from an EMBL/GenBank/DDBJ whole genome shotgun (WGS) entry which is preliminary data.</text>
</comment>
<protein>
    <submittedName>
        <fullName evidence="2">Uncharacterized protein</fullName>
    </submittedName>
</protein>
<feature type="non-terminal residue" evidence="2">
    <location>
        <position position="99"/>
    </location>
</feature>
<gene>
    <name evidence="2" type="ORF">PLOB_00029149</name>
</gene>
<dbReference type="EMBL" id="CALNXK010000365">
    <property type="protein sequence ID" value="CAH3183807.1"/>
    <property type="molecule type" value="Genomic_DNA"/>
</dbReference>
<proteinExistence type="predicted"/>
<name>A0ABN8S0Z1_9CNID</name>
<evidence type="ECO:0000313" key="2">
    <source>
        <dbReference type="EMBL" id="CAH3183807.1"/>
    </source>
</evidence>
<feature type="non-terminal residue" evidence="2">
    <location>
        <position position="1"/>
    </location>
</feature>
<accession>A0ABN8S0Z1</accession>
<sequence>QVDYLVDEGKELIRKRQKLNRIADKSADGWKVVDEYVSDELASGSEDEKGLKKASEVASRKRRQPRQGCRGPDKDLYFDFLFALSQFLSDLFWSTLFVL</sequence>
<evidence type="ECO:0000256" key="1">
    <source>
        <dbReference type="SAM" id="MobiDB-lite"/>
    </source>
</evidence>
<feature type="compositionally biased region" description="Basic and acidic residues" evidence="1">
    <location>
        <begin position="46"/>
        <end position="59"/>
    </location>
</feature>
<dbReference type="Proteomes" id="UP001159405">
    <property type="component" value="Unassembled WGS sequence"/>
</dbReference>
<keyword evidence="3" id="KW-1185">Reference proteome</keyword>
<feature type="region of interest" description="Disordered" evidence="1">
    <location>
        <begin position="41"/>
        <end position="73"/>
    </location>
</feature>
<organism evidence="2 3">
    <name type="scientific">Porites lobata</name>
    <dbReference type="NCBI Taxonomy" id="104759"/>
    <lineage>
        <taxon>Eukaryota</taxon>
        <taxon>Metazoa</taxon>
        <taxon>Cnidaria</taxon>
        <taxon>Anthozoa</taxon>
        <taxon>Hexacorallia</taxon>
        <taxon>Scleractinia</taxon>
        <taxon>Fungiina</taxon>
        <taxon>Poritidae</taxon>
        <taxon>Porites</taxon>
    </lineage>
</organism>
<reference evidence="2 3" key="1">
    <citation type="submission" date="2022-05" db="EMBL/GenBank/DDBJ databases">
        <authorList>
            <consortium name="Genoscope - CEA"/>
            <person name="William W."/>
        </authorList>
    </citation>
    <scope>NUCLEOTIDE SEQUENCE [LARGE SCALE GENOMIC DNA]</scope>
</reference>
<evidence type="ECO:0000313" key="3">
    <source>
        <dbReference type="Proteomes" id="UP001159405"/>
    </source>
</evidence>